<protein>
    <submittedName>
        <fullName evidence="2">Uncharacterized protein</fullName>
    </submittedName>
</protein>
<evidence type="ECO:0000313" key="2">
    <source>
        <dbReference type="EMBL" id="GHE02761.1"/>
    </source>
</evidence>
<reference evidence="2" key="2">
    <citation type="submission" date="2020-09" db="EMBL/GenBank/DDBJ databases">
        <authorList>
            <person name="Sun Q."/>
            <person name="Ohkuma M."/>
        </authorList>
    </citation>
    <scope>NUCLEOTIDE SEQUENCE</scope>
    <source>
        <strain evidence="2">JCM 4714</strain>
    </source>
</reference>
<keyword evidence="3" id="KW-1185">Reference proteome</keyword>
<comment type="caution">
    <text evidence="2">The sequence shown here is derived from an EMBL/GenBank/DDBJ whole genome shotgun (WGS) entry which is preliminary data.</text>
</comment>
<reference evidence="2" key="1">
    <citation type="journal article" date="2014" name="Int. J. Syst. Evol. Microbiol.">
        <title>Complete genome sequence of Corynebacterium casei LMG S-19264T (=DSM 44701T), isolated from a smear-ripened cheese.</title>
        <authorList>
            <consortium name="US DOE Joint Genome Institute (JGI-PGF)"/>
            <person name="Walter F."/>
            <person name="Albersmeier A."/>
            <person name="Kalinowski J."/>
            <person name="Ruckert C."/>
        </authorList>
    </citation>
    <scope>NUCLEOTIDE SEQUENCE</scope>
    <source>
        <strain evidence="2">JCM 4714</strain>
    </source>
</reference>
<sequence length="107" mass="11624">MRRRQFLAGREGGEEGRAAGVGALRQVLEGAAVGRDHPPLFQGEARERPYGCLAAFHERNDGVGRRVRGERSGGRAQQFPGPTRHGVLPHLDVALVTRAWHGIPGLE</sequence>
<accession>A0A918YG58</accession>
<dbReference type="Proteomes" id="UP000655443">
    <property type="component" value="Unassembled WGS sequence"/>
</dbReference>
<name>A0A918YG58_9ACTN</name>
<organism evidence="2 3">
    <name type="scientific">Streptomyces alanosinicus</name>
    <dbReference type="NCBI Taxonomy" id="68171"/>
    <lineage>
        <taxon>Bacteria</taxon>
        <taxon>Bacillati</taxon>
        <taxon>Actinomycetota</taxon>
        <taxon>Actinomycetes</taxon>
        <taxon>Kitasatosporales</taxon>
        <taxon>Streptomycetaceae</taxon>
        <taxon>Streptomyces</taxon>
    </lineage>
</organism>
<gene>
    <name evidence="2" type="ORF">GCM10010339_27210</name>
</gene>
<evidence type="ECO:0000256" key="1">
    <source>
        <dbReference type="SAM" id="MobiDB-lite"/>
    </source>
</evidence>
<dbReference type="EMBL" id="BMVG01000005">
    <property type="protein sequence ID" value="GHE02761.1"/>
    <property type="molecule type" value="Genomic_DNA"/>
</dbReference>
<dbReference type="AlphaFoldDB" id="A0A918YG58"/>
<feature type="region of interest" description="Disordered" evidence="1">
    <location>
        <begin position="65"/>
        <end position="85"/>
    </location>
</feature>
<proteinExistence type="predicted"/>
<evidence type="ECO:0000313" key="3">
    <source>
        <dbReference type="Proteomes" id="UP000655443"/>
    </source>
</evidence>